<gene>
    <name evidence="3" type="ORF">Hyperionvirus3_83</name>
</gene>
<sequence>MAAATRSKAQRKRKSSEEPHGHLDQKCRQDSDEKAPEEASAPQGTYDDRDSPNKALINEQNAKHQKAVMTLNPGNYGGSIALDGEHLRTSDACLLHSGLNPSLFKVVEHNRETFDKMHFIGSEHKISPHIIYGELVDVIQRDSEPLSFGFFDYLHTKMTLNDKSCMRRFFDRATKFAVLCITHSLRIGWRRTTHKLTAAIHLRHISRIAKDANVEIHTRHSFYRRELNGCAMVYYEIFIGPWKKLPAPIIFPSSETDEAPAASFIVEKQSVAAKTFYQRCELCDYDAGTKSHWIHHIAGKKHQRRTGIDPDEALQPIIKGGLCYCPICEKFVKCEQNFRMHLLTKSHQRAAAE</sequence>
<evidence type="ECO:0000256" key="1">
    <source>
        <dbReference type="SAM" id="MobiDB-lite"/>
    </source>
</evidence>
<dbReference type="InterPro" id="IPR013087">
    <property type="entry name" value="Znf_C2H2_type"/>
</dbReference>
<feature type="region of interest" description="Disordered" evidence="1">
    <location>
        <begin position="1"/>
        <end position="53"/>
    </location>
</feature>
<organism evidence="3">
    <name type="scientific">Hyperionvirus sp</name>
    <dbReference type="NCBI Taxonomy" id="2487770"/>
    <lineage>
        <taxon>Viruses</taxon>
        <taxon>Varidnaviria</taxon>
        <taxon>Bamfordvirae</taxon>
        <taxon>Nucleocytoviricota</taxon>
        <taxon>Megaviricetes</taxon>
        <taxon>Imitervirales</taxon>
        <taxon>Mimiviridae</taxon>
        <taxon>Klosneuvirinae</taxon>
    </lineage>
</organism>
<dbReference type="SUPFAM" id="SSF57667">
    <property type="entry name" value="beta-beta-alpha zinc fingers"/>
    <property type="match status" value="1"/>
</dbReference>
<evidence type="ECO:0000313" key="3">
    <source>
        <dbReference type="EMBL" id="AYV82937.1"/>
    </source>
</evidence>
<feature type="compositionally biased region" description="Basic and acidic residues" evidence="1">
    <location>
        <begin position="15"/>
        <end position="37"/>
    </location>
</feature>
<reference evidence="3" key="1">
    <citation type="submission" date="2018-10" db="EMBL/GenBank/DDBJ databases">
        <title>Hidden diversity of soil giant viruses.</title>
        <authorList>
            <person name="Schulz F."/>
            <person name="Alteio L."/>
            <person name="Goudeau D."/>
            <person name="Ryan E.M."/>
            <person name="Malmstrom R.R."/>
            <person name="Blanchard J."/>
            <person name="Woyke T."/>
        </authorList>
    </citation>
    <scope>NUCLEOTIDE SEQUENCE</scope>
    <source>
        <strain evidence="3">HYV1</strain>
    </source>
</reference>
<dbReference type="EMBL" id="MK072385">
    <property type="protein sequence ID" value="AYV82937.1"/>
    <property type="molecule type" value="Genomic_DNA"/>
</dbReference>
<name>A0A3G5A6R7_9VIRU</name>
<accession>A0A3G5A6R7</accession>
<dbReference type="InterPro" id="IPR036236">
    <property type="entry name" value="Znf_C2H2_sf"/>
</dbReference>
<dbReference type="Pfam" id="PF12874">
    <property type="entry name" value="zf-met"/>
    <property type="match status" value="1"/>
</dbReference>
<feature type="domain" description="C2H2-type" evidence="2">
    <location>
        <begin position="324"/>
        <end position="347"/>
    </location>
</feature>
<proteinExistence type="predicted"/>
<evidence type="ECO:0000259" key="2">
    <source>
        <dbReference type="Pfam" id="PF12874"/>
    </source>
</evidence>
<protein>
    <submittedName>
        <fullName evidence="3">Chromatin organization modifier chromo domain protein</fullName>
    </submittedName>
</protein>